<dbReference type="AlphaFoldDB" id="A0A8H6SFL4"/>
<proteinExistence type="predicted"/>
<dbReference type="RefSeq" id="XP_037218021.1">
    <property type="nucleotide sequence ID" value="XM_037364779.1"/>
</dbReference>
<dbReference type="GO" id="GO:0016491">
    <property type="term" value="F:oxidoreductase activity"/>
    <property type="evidence" value="ECO:0007669"/>
    <property type="project" value="UniProtKB-KW"/>
</dbReference>
<evidence type="ECO:0000313" key="2">
    <source>
        <dbReference type="EMBL" id="KAF7298633.1"/>
    </source>
</evidence>
<dbReference type="SUPFAM" id="SSF51735">
    <property type="entry name" value="NAD(P)-binding Rossmann-fold domains"/>
    <property type="match status" value="1"/>
</dbReference>
<evidence type="ECO:0000313" key="3">
    <source>
        <dbReference type="Proteomes" id="UP000636479"/>
    </source>
</evidence>
<dbReference type="Pfam" id="PF00106">
    <property type="entry name" value="adh_short"/>
    <property type="match status" value="1"/>
</dbReference>
<dbReference type="EMBL" id="JACAZF010000007">
    <property type="protein sequence ID" value="KAF7298633.1"/>
    <property type="molecule type" value="Genomic_DNA"/>
</dbReference>
<dbReference type="InterPro" id="IPR002347">
    <property type="entry name" value="SDR_fam"/>
</dbReference>
<keyword evidence="3" id="KW-1185">Reference proteome</keyword>
<comment type="caution">
    <text evidence="2">The sequence shown here is derived from an EMBL/GenBank/DDBJ whole genome shotgun (WGS) entry which is preliminary data.</text>
</comment>
<dbReference type="PRINTS" id="PR00081">
    <property type="entry name" value="GDHRDH"/>
</dbReference>
<name>A0A8H6SFL4_9AGAR</name>
<evidence type="ECO:0000256" key="1">
    <source>
        <dbReference type="ARBA" id="ARBA00023002"/>
    </source>
</evidence>
<sequence length="347" mass="38052">MKLGFTPWIRFQLQTPAPVVEADLAGKTVVVLGANTGLGLEAAIHFARMNAGRLILACRSQSRGEAAIEKVKAATQFGNKLELWIVDLADFGSVKSFVNKFEQDGGRLDILVANAAVSPLSYQPTKDGFETSLQVADLSTPLIVLRFLPILDKTARENGTASRVVVVSSEVHYWASFDKKVWTGSDPIIRTLGGAAYHQENGSSAIRARYPITKLLNVFFTRALAARVSPHRVVVNTVTPGMCKTELARDLPVILRPLVWLMHALLGFTAEQGSRQLIFGAVAEPAHPEKLHGQFIMGSKPTEPSDFVLSDLGKKSEELLWEEVVEILDKVDPKVKQVAEEYLARKI</sequence>
<accession>A0A8H6SFL4</accession>
<dbReference type="OrthoDB" id="542013at2759"/>
<protein>
    <submittedName>
        <fullName evidence="2">Retinol dehydrogenase 12</fullName>
    </submittedName>
</protein>
<dbReference type="GeneID" id="59347295"/>
<organism evidence="2 3">
    <name type="scientific">Mycena indigotica</name>
    <dbReference type="NCBI Taxonomy" id="2126181"/>
    <lineage>
        <taxon>Eukaryota</taxon>
        <taxon>Fungi</taxon>
        <taxon>Dikarya</taxon>
        <taxon>Basidiomycota</taxon>
        <taxon>Agaricomycotina</taxon>
        <taxon>Agaricomycetes</taxon>
        <taxon>Agaricomycetidae</taxon>
        <taxon>Agaricales</taxon>
        <taxon>Marasmiineae</taxon>
        <taxon>Mycenaceae</taxon>
        <taxon>Mycena</taxon>
    </lineage>
</organism>
<dbReference type="Proteomes" id="UP000636479">
    <property type="component" value="Unassembled WGS sequence"/>
</dbReference>
<dbReference type="PANTHER" id="PTHR43157">
    <property type="entry name" value="PHOSPHATIDYLINOSITOL-GLYCAN BIOSYNTHESIS CLASS F PROTEIN-RELATED"/>
    <property type="match status" value="1"/>
</dbReference>
<dbReference type="PANTHER" id="PTHR43157:SF31">
    <property type="entry name" value="PHOSPHATIDYLINOSITOL-GLYCAN BIOSYNTHESIS CLASS F PROTEIN"/>
    <property type="match status" value="1"/>
</dbReference>
<dbReference type="InterPro" id="IPR036291">
    <property type="entry name" value="NAD(P)-bd_dom_sf"/>
</dbReference>
<keyword evidence="1" id="KW-0560">Oxidoreductase</keyword>
<reference evidence="2" key="1">
    <citation type="submission" date="2020-05" db="EMBL/GenBank/DDBJ databases">
        <title>Mycena genomes resolve the evolution of fungal bioluminescence.</title>
        <authorList>
            <person name="Tsai I.J."/>
        </authorList>
    </citation>
    <scope>NUCLEOTIDE SEQUENCE</scope>
    <source>
        <strain evidence="2">171206Taipei</strain>
    </source>
</reference>
<dbReference type="Gene3D" id="3.40.50.720">
    <property type="entry name" value="NAD(P)-binding Rossmann-like Domain"/>
    <property type="match status" value="1"/>
</dbReference>
<gene>
    <name evidence="2" type="ORF">MIND_00810400</name>
</gene>